<evidence type="ECO:0000313" key="2">
    <source>
        <dbReference type="EMBL" id="MCG2614905.1"/>
    </source>
</evidence>
<feature type="domain" description="SprT-like" evidence="1">
    <location>
        <begin position="19"/>
        <end position="126"/>
    </location>
</feature>
<keyword evidence="3" id="KW-1185">Reference proteome</keyword>
<evidence type="ECO:0000259" key="1">
    <source>
        <dbReference type="Pfam" id="PF10263"/>
    </source>
</evidence>
<reference evidence="2" key="1">
    <citation type="submission" date="2022-01" db="EMBL/GenBank/DDBJ databases">
        <authorList>
            <person name="Jo J.-H."/>
            <person name="Im W.-T."/>
        </authorList>
    </citation>
    <scope>NUCLEOTIDE SEQUENCE</scope>
    <source>
        <strain evidence="2">NA20</strain>
    </source>
</reference>
<organism evidence="2 3">
    <name type="scientific">Terrimonas ginsenosidimutans</name>
    <dbReference type="NCBI Taxonomy" id="2908004"/>
    <lineage>
        <taxon>Bacteria</taxon>
        <taxon>Pseudomonadati</taxon>
        <taxon>Bacteroidota</taxon>
        <taxon>Chitinophagia</taxon>
        <taxon>Chitinophagales</taxon>
        <taxon>Chitinophagaceae</taxon>
        <taxon>Terrimonas</taxon>
    </lineage>
</organism>
<gene>
    <name evidence="2" type="ORF">LZZ85_11455</name>
</gene>
<accession>A0ABS9KRG1</accession>
<dbReference type="RefSeq" id="WP_237871756.1">
    <property type="nucleotide sequence ID" value="NZ_JAKLTR010000006.1"/>
</dbReference>
<proteinExistence type="predicted"/>
<protein>
    <submittedName>
        <fullName evidence="2">SprT-like domain-containing protein</fullName>
    </submittedName>
</protein>
<dbReference type="InterPro" id="IPR006640">
    <property type="entry name" value="SprT-like_domain"/>
</dbReference>
<dbReference type="Proteomes" id="UP001165367">
    <property type="component" value="Unassembled WGS sequence"/>
</dbReference>
<dbReference type="Pfam" id="PF10263">
    <property type="entry name" value="SprT-like"/>
    <property type="match status" value="1"/>
</dbReference>
<dbReference type="EMBL" id="JAKLTR010000006">
    <property type="protein sequence ID" value="MCG2614905.1"/>
    <property type="molecule type" value="Genomic_DNA"/>
</dbReference>
<evidence type="ECO:0000313" key="3">
    <source>
        <dbReference type="Proteomes" id="UP001165367"/>
    </source>
</evidence>
<name>A0ABS9KRG1_9BACT</name>
<comment type="caution">
    <text evidence="2">The sequence shown here is derived from an EMBL/GenBank/DDBJ whole genome shotgun (WGS) entry which is preliminary data.</text>
</comment>
<sequence length="235" mass="26764">MQENPSYDRQFTTEQFSALQNLYDYFNKNLFGGELGNCLLNFSRKSKAMGFYSSKRWAKKSDIANEGQKADIDEISLNPDFLHVSTKEYCQTLVHEMCHLWQHHFGEPTQGYHNREFAEKMKSVGLMPSSTGHPGGKEVGKKMSDYPIVAGLFELAFEAIPQEMLLPLIALPDFEKKKAQKKKNKIKYTCPQCSANVWGKPKMVIVCGDCSEGDETIVKFIPETTEEELEESEIL</sequence>